<evidence type="ECO:0000256" key="3">
    <source>
        <dbReference type="ARBA" id="ARBA00022737"/>
    </source>
</evidence>
<feature type="domain" description="C2H2-type" evidence="9">
    <location>
        <begin position="11"/>
        <end position="39"/>
    </location>
</feature>
<protein>
    <recommendedName>
        <fullName evidence="9">C2H2-type domain-containing protein</fullName>
    </recommendedName>
</protein>
<evidence type="ECO:0000256" key="4">
    <source>
        <dbReference type="ARBA" id="ARBA00022771"/>
    </source>
</evidence>
<keyword evidence="5" id="KW-0862">Zinc</keyword>
<dbReference type="GO" id="GO:0005634">
    <property type="term" value="C:nucleus"/>
    <property type="evidence" value="ECO:0007669"/>
    <property type="project" value="UniProtKB-SubCell"/>
</dbReference>
<dbReference type="PANTHER" id="PTHR16515:SF49">
    <property type="entry name" value="GASTRULA ZINC FINGER PROTEIN XLCGF49.1-LIKE-RELATED"/>
    <property type="match status" value="1"/>
</dbReference>
<dbReference type="GO" id="GO:0008270">
    <property type="term" value="F:zinc ion binding"/>
    <property type="evidence" value="ECO:0007669"/>
    <property type="project" value="UniProtKB-KW"/>
</dbReference>
<dbReference type="OrthoDB" id="8922241at2759"/>
<evidence type="ECO:0000256" key="2">
    <source>
        <dbReference type="ARBA" id="ARBA00022723"/>
    </source>
</evidence>
<evidence type="ECO:0000256" key="6">
    <source>
        <dbReference type="ARBA" id="ARBA00023242"/>
    </source>
</evidence>
<dbReference type="Pfam" id="PF00096">
    <property type="entry name" value="zf-C2H2"/>
    <property type="match status" value="2"/>
</dbReference>
<dbReference type="KEGG" id="adl:AURDEDRAFT_129775"/>
<evidence type="ECO:0000313" key="10">
    <source>
        <dbReference type="EMBL" id="EJD36940.1"/>
    </source>
</evidence>
<dbReference type="GO" id="GO:0010468">
    <property type="term" value="P:regulation of gene expression"/>
    <property type="evidence" value="ECO:0007669"/>
    <property type="project" value="TreeGrafter"/>
</dbReference>
<dbReference type="Proteomes" id="UP000006514">
    <property type="component" value="Unassembled WGS sequence"/>
</dbReference>
<proteinExistence type="predicted"/>
<keyword evidence="4 7" id="KW-0863">Zinc-finger</keyword>
<evidence type="ECO:0000256" key="1">
    <source>
        <dbReference type="ARBA" id="ARBA00004123"/>
    </source>
</evidence>
<reference evidence="11" key="1">
    <citation type="journal article" date="2012" name="Science">
        <title>The Paleozoic origin of enzymatic lignin decomposition reconstructed from 31 fungal genomes.</title>
        <authorList>
            <person name="Floudas D."/>
            <person name="Binder M."/>
            <person name="Riley R."/>
            <person name="Barry K."/>
            <person name="Blanchette R.A."/>
            <person name="Henrissat B."/>
            <person name="Martinez A.T."/>
            <person name="Otillar R."/>
            <person name="Spatafora J.W."/>
            <person name="Yadav J.S."/>
            <person name="Aerts A."/>
            <person name="Benoit I."/>
            <person name="Boyd A."/>
            <person name="Carlson A."/>
            <person name="Copeland A."/>
            <person name="Coutinho P.M."/>
            <person name="de Vries R.P."/>
            <person name="Ferreira P."/>
            <person name="Findley K."/>
            <person name="Foster B."/>
            <person name="Gaskell J."/>
            <person name="Glotzer D."/>
            <person name="Gorecki P."/>
            <person name="Heitman J."/>
            <person name="Hesse C."/>
            <person name="Hori C."/>
            <person name="Igarashi K."/>
            <person name="Jurgens J.A."/>
            <person name="Kallen N."/>
            <person name="Kersten P."/>
            <person name="Kohler A."/>
            <person name="Kuees U."/>
            <person name="Kumar T.K.A."/>
            <person name="Kuo A."/>
            <person name="LaButti K."/>
            <person name="Larrondo L.F."/>
            <person name="Lindquist E."/>
            <person name="Ling A."/>
            <person name="Lombard V."/>
            <person name="Lucas S."/>
            <person name="Lundell T."/>
            <person name="Martin R."/>
            <person name="McLaughlin D.J."/>
            <person name="Morgenstern I."/>
            <person name="Morin E."/>
            <person name="Murat C."/>
            <person name="Nagy L.G."/>
            <person name="Nolan M."/>
            <person name="Ohm R.A."/>
            <person name="Patyshakuliyeva A."/>
            <person name="Rokas A."/>
            <person name="Ruiz-Duenas F.J."/>
            <person name="Sabat G."/>
            <person name="Salamov A."/>
            <person name="Samejima M."/>
            <person name="Schmutz J."/>
            <person name="Slot J.C."/>
            <person name="St John F."/>
            <person name="Stenlid J."/>
            <person name="Sun H."/>
            <person name="Sun S."/>
            <person name="Syed K."/>
            <person name="Tsang A."/>
            <person name="Wiebenga A."/>
            <person name="Young D."/>
            <person name="Pisabarro A."/>
            <person name="Eastwood D.C."/>
            <person name="Martin F."/>
            <person name="Cullen D."/>
            <person name="Grigoriev I.V."/>
            <person name="Hibbett D.S."/>
        </authorList>
    </citation>
    <scope>NUCLEOTIDE SEQUENCE [LARGE SCALE GENOMIC DNA]</scope>
    <source>
        <strain evidence="11">TFB10046</strain>
    </source>
</reference>
<feature type="compositionally biased region" description="Low complexity" evidence="8">
    <location>
        <begin position="80"/>
        <end position="95"/>
    </location>
</feature>
<evidence type="ECO:0000256" key="7">
    <source>
        <dbReference type="PROSITE-ProRule" id="PRU00042"/>
    </source>
</evidence>
<dbReference type="InterPro" id="IPR036236">
    <property type="entry name" value="Znf_C2H2_sf"/>
</dbReference>
<dbReference type="FunFam" id="3.30.160.60:FF:000110">
    <property type="entry name" value="Zinc finger protein-like"/>
    <property type="match status" value="1"/>
</dbReference>
<evidence type="ECO:0000259" key="9">
    <source>
        <dbReference type="PROSITE" id="PS50157"/>
    </source>
</evidence>
<dbReference type="InParanoid" id="J0WTN3"/>
<evidence type="ECO:0000313" key="11">
    <source>
        <dbReference type="Proteomes" id="UP000006514"/>
    </source>
</evidence>
<evidence type="ECO:0000256" key="5">
    <source>
        <dbReference type="ARBA" id="ARBA00022833"/>
    </source>
</evidence>
<keyword evidence="6" id="KW-0539">Nucleus</keyword>
<dbReference type="AlphaFoldDB" id="J0WTN3"/>
<name>J0WTN3_AURST</name>
<organism evidence="10 11">
    <name type="scientific">Auricularia subglabra (strain TFB-10046 / SS5)</name>
    <name type="common">White-rot fungus</name>
    <name type="synonym">Auricularia delicata (strain TFB10046)</name>
    <dbReference type="NCBI Taxonomy" id="717982"/>
    <lineage>
        <taxon>Eukaryota</taxon>
        <taxon>Fungi</taxon>
        <taxon>Dikarya</taxon>
        <taxon>Basidiomycota</taxon>
        <taxon>Agaricomycotina</taxon>
        <taxon>Agaricomycetes</taxon>
        <taxon>Auriculariales</taxon>
        <taxon>Auriculariaceae</taxon>
        <taxon>Auricularia</taxon>
    </lineage>
</organism>
<dbReference type="PROSITE" id="PS50157">
    <property type="entry name" value="ZINC_FINGER_C2H2_2"/>
    <property type="match status" value="2"/>
</dbReference>
<dbReference type="PANTHER" id="PTHR16515">
    <property type="entry name" value="PR DOMAIN ZINC FINGER PROTEIN"/>
    <property type="match status" value="1"/>
</dbReference>
<feature type="region of interest" description="Disordered" evidence="8">
    <location>
        <begin position="70"/>
        <end position="95"/>
    </location>
</feature>
<dbReference type="EMBL" id="JH687850">
    <property type="protein sequence ID" value="EJD36940.1"/>
    <property type="molecule type" value="Genomic_DNA"/>
</dbReference>
<dbReference type="InterPro" id="IPR050331">
    <property type="entry name" value="Zinc_finger"/>
</dbReference>
<feature type="domain" description="C2H2-type" evidence="9">
    <location>
        <begin position="40"/>
        <end position="58"/>
    </location>
</feature>
<dbReference type="SMART" id="SM00355">
    <property type="entry name" value="ZnF_C2H2"/>
    <property type="match status" value="2"/>
</dbReference>
<keyword evidence="2" id="KW-0479">Metal-binding</keyword>
<dbReference type="SUPFAM" id="SSF57667">
    <property type="entry name" value="beta-beta-alpha zinc fingers"/>
    <property type="match status" value="1"/>
</dbReference>
<evidence type="ECO:0000256" key="8">
    <source>
        <dbReference type="SAM" id="MobiDB-lite"/>
    </source>
</evidence>
<dbReference type="eggNOG" id="KOG1721">
    <property type="taxonomic scope" value="Eukaryota"/>
</dbReference>
<dbReference type="PROSITE" id="PS00028">
    <property type="entry name" value="ZINC_FINGER_C2H2_1"/>
    <property type="match status" value="1"/>
</dbReference>
<dbReference type="Gene3D" id="3.30.160.60">
    <property type="entry name" value="Classic Zinc Finger"/>
    <property type="match status" value="2"/>
</dbReference>
<keyword evidence="3" id="KW-0677">Repeat</keyword>
<dbReference type="InterPro" id="IPR013087">
    <property type="entry name" value="Znf_C2H2_type"/>
</dbReference>
<sequence length="284" mass="30484">MPKQPAALGQFACNFCNKRFTRNADVDRHINNSHLGLKPFQCGYCDKAFSQKANLRRHFGSCGAAREAREAASDDEAEASETTPPSGSSSLTTWSLPSPVIDDAMPLFPPEAGLFPTPTIAPETLMQPVASGSSAATATAPPRIRATRTAPYSKQQRPRIQRAPQVQLAATSVQPDFDLLAALMASPATFDANALQFDPCASAQTQWGDFATGNLPIPLQEPCLPLPPPPPPSQQLDLFPAPADNVWDPSADVFTQSIDTWFLQSFASNGGQDAQSIDLWNASF</sequence>
<keyword evidence="11" id="KW-1185">Reference proteome</keyword>
<comment type="subcellular location">
    <subcellularLocation>
        <location evidence="1">Nucleus</location>
    </subcellularLocation>
</comment>
<accession>J0WTN3</accession>
<gene>
    <name evidence="10" type="ORF">AURDEDRAFT_129775</name>
</gene>